<feature type="compositionally biased region" description="Basic and acidic residues" evidence="1">
    <location>
        <begin position="237"/>
        <end position="272"/>
    </location>
</feature>
<evidence type="ECO:0000259" key="2">
    <source>
        <dbReference type="Pfam" id="PF01975"/>
    </source>
</evidence>
<dbReference type="InterPro" id="IPR002828">
    <property type="entry name" value="SurE-like_Pase/nucleotidase"/>
</dbReference>
<dbReference type="EMBL" id="ML119658">
    <property type="protein sequence ID" value="RPA84630.1"/>
    <property type="molecule type" value="Genomic_DNA"/>
</dbReference>
<dbReference type="Proteomes" id="UP000275078">
    <property type="component" value="Unassembled WGS sequence"/>
</dbReference>
<dbReference type="Pfam" id="PF01975">
    <property type="entry name" value="SurE"/>
    <property type="match status" value="1"/>
</dbReference>
<name>A0A3N4IKG6_ASCIM</name>
<dbReference type="PANTHER" id="PTHR47551">
    <property type="entry name" value="TUBULIN--TYROSINE LIGASE PBY1-RELATED"/>
    <property type="match status" value="1"/>
</dbReference>
<dbReference type="NCBIfam" id="TIGR00087">
    <property type="entry name" value="surE"/>
    <property type="match status" value="1"/>
</dbReference>
<dbReference type="GO" id="GO:0016787">
    <property type="term" value="F:hydrolase activity"/>
    <property type="evidence" value="ECO:0007669"/>
    <property type="project" value="InterPro"/>
</dbReference>
<gene>
    <name evidence="3" type="ORF">BJ508DRAFT_32772</name>
</gene>
<dbReference type="InterPro" id="IPR036523">
    <property type="entry name" value="SurE-like_sf"/>
</dbReference>
<evidence type="ECO:0000313" key="3">
    <source>
        <dbReference type="EMBL" id="RPA84630.1"/>
    </source>
</evidence>
<organism evidence="3 4">
    <name type="scientific">Ascobolus immersus RN42</name>
    <dbReference type="NCBI Taxonomy" id="1160509"/>
    <lineage>
        <taxon>Eukaryota</taxon>
        <taxon>Fungi</taxon>
        <taxon>Dikarya</taxon>
        <taxon>Ascomycota</taxon>
        <taxon>Pezizomycotina</taxon>
        <taxon>Pezizomycetes</taxon>
        <taxon>Pezizales</taxon>
        <taxon>Ascobolaceae</taxon>
        <taxon>Ascobolus</taxon>
    </lineage>
</organism>
<dbReference type="Gene3D" id="3.40.1210.10">
    <property type="entry name" value="Survival protein SurE-like phosphatase/nucleotidase"/>
    <property type="match status" value="1"/>
</dbReference>
<dbReference type="SUPFAM" id="SSF64167">
    <property type="entry name" value="SurE-like"/>
    <property type="match status" value="1"/>
</dbReference>
<dbReference type="STRING" id="1160509.A0A3N4IKG6"/>
<evidence type="ECO:0000256" key="1">
    <source>
        <dbReference type="SAM" id="MobiDB-lite"/>
    </source>
</evidence>
<dbReference type="GO" id="GO:0000932">
    <property type="term" value="C:P-body"/>
    <property type="evidence" value="ECO:0007669"/>
    <property type="project" value="TreeGrafter"/>
</dbReference>
<dbReference type="OrthoDB" id="202825at2759"/>
<feature type="domain" description="Survival protein SurE-like phosphatase/nucleotidase" evidence="2">
    <location>
        <begin position="3"/>
        <end position="217"/>
    </location>
</feature>
<evidence type="ECO:0000313" key="4">
    <source>
        <dbReference type="Proteomes" id="UP000275078"/>
    </source>
</evidence>
<sequence>MHILVTNDDGPPSPQSSPYISTFVSALHLAGHTTTVVVPSSQKSWIGKAHIAHTTATTRSKPFKTDIFNASSADQHPEDWILVDGTPATCTQLGLGYYKPGEKWGEGFDLVVSGPNYGRNSTSVFALSSGTLGGAMEAVTCKKKAIALSFAFNSREHNPADIMAASKASVTIIEKLMASWPKDVEIFSINVPLGSEHLREGATPQVEFTKLLSNTWHSGPCFQEMKGEFFDEESDGADEREHEIRENEENAQRRGGDGKEEGDKEPKQERPNKRVRKFKWAPVFKDIADSVEKAGPGYDGWALTQGVISITPLRAAFEQVRLADAELEGLKFF</sequence>
<dbReference type="PANTHER" id="PTHR47551:SF1">
    <property type="entry name" value="TUBULIN--TYROSINE LIGASE PBY1-RELATED"/>
    <property type="match status" value="1"/>
</dbReference>
<proteinExistence type="predicted"/>
<dbReference type="AlphaFoldDB" id="A0A3N4IKG6"/>
<protein>
    <submittedName>
        <fullName evidence="3">Sure-like protein</fullName>
    </submittedName>
</protein>
<feature type="region of interest" description="Disordered" evidence="1">
    <location>
        <begin position="232"/>
        <end position="273"/>
    </location>
</feature>
<accession>A0A3N4IKG6</accession>
<keyword evidence="4" id="KW-1185">Reference proteome</keyword>
<reference evidence="3 4" key="1">
    <citation type="journal article" date="2018" name="Nat. Ecol. Evol.">
        <title>Pezizomycetes genomes reveal the molecular basis of ectomycorrhizal truffle lifestyle.</title>
        <authorList>
            <person name="Murat C."/>
            <person name="Payen T."/>
            <person name="Noel B."/>
            <person name="Kuo A."/>
            <person name="Morin E."/>
            <person name="Chen J."/>
            <person name="Kohler A."/>
            <person name="Krizsan K."/>
            <person name="Balestrini R."/>
            <person name="Da Silva C."/>
            <person name="Montanini B."/>
            <person name="Hainaut M."/>
            <person name="Levati E."/>
            <person name="Barry K.W."/>
            <person name="Belfiori B."/>
            <person name="Cichocki N."/>
            <person name="Clum A."/>
            <person name="Dockter R.B."/>
            <person name="Fauchery L."/>
            <person name="Guy J."/>
            <person name="Iotti M."/>
            <person name="Le Tacon F."/>
            <person name="Lindquist E.A."/>
            <person name="Lipzen A."/>
            <person name="Malagnac F."/>
            <person name="Mello A."/>
            <person name="Molinier V."/>
            <person name="Miyauchi S."/>
            <person name="Poulain J."/>
            <person name="Riccioni C."/>
            <person name="Rubini A."/>
            <person name="Sitrit Y."/>
            <person name="Splivallo R."/>
            <person name="Traeger S."/>
            <person name="Wang M."/>
            <person name="Zifcakova L."/>
            <person name="Wipf D."/>
            <person name="Zambonelli A."/>
            <person name="Paolocci F."/>
            <person name="Nowrousian M."/>
            <person name="Ottonello S."/>
            <person name="Baldrian P."/>
            <person name="Spatafora J.W."/>
            <person name="Henrissat B."/>
            <person name="Nagy L.G."/>
            <person name="Aury J.M."/>
            <person name="Wincker P."/>
            <person name="Grigoriev I.V."/>
            <person name="Bonfante P."/>
            <person name="Martin F.M."/>
        </authorList>
    </citation>
    <scope>NUCLEOTIDE SEQUENCE [LARGE SCALE GENOMIC DNA]</scope>
    <source>
        <strain evidence="3 4">RN42</strain>
    </source>
</reference>
<dbReference type="InterPro" id="IPR027746">
    <property type="entry name" value="TTL"/>
</dbReference>